<name>A0A7X5ZAS6_9MYCO</name>
<dbReference type="RefSeq" id="WP_208410129.1">
    <property type="nucleotide sequence ID" value="NZ_JAANOW010000001.1"/>
</dbReference>
<proteinExistence type="predicted"/>
<protein>
    <submittedName>
        <fullName evidence="1">Uncharacterized protein</fullName>
    </submittedName>
</protein>
<keyword evidence="2" id="KW-1185">Reference proteome</keyword>
<sequence>MRIVVIGEGLTGALEGAEVVVDVSNSQTFEDAAAREFFTRSATNLLADEPGDLAGVPRLTPVEQMTPAAAARAR</sequence>
<comment type="caution">
    <text evidence="1">The sequence shown here is derived from an EMBL/GenBank/DDBJ whole genome shotgun (WGS) entry which is preliminary data.</text>
</comment>
<dbReference type="EMBL" id="JAANOW010000001">
    <property type="protein sequence ID" value="NIH93791.1"/>
    <property type="molecule type" value="Genomic_DNA"/>
</dbReference>
<dbReference type="Proteomes" id="UP000547444">
    <property type="component" value="Unassembled WGS sequence"/>
</dbReference>
<organism evidence="1 2">
    <name type="scientific">Mycolicibacterium fluoranthenivorans</name>
    <dbReference type="NCBI Taxonomy" id="258505"/>
    <lineage>
        <taxon>Bacteria</taxon>
        <taxon>Bacillati</taxon>
        <taxon>Actinomycetota</taxon>
        <taxon>Actinomycetes</taxon>
        <taxon>Mycobacteriales</taxon>
        <taxon>Mycobacteriaceae</taxon>
        <taxon>Mycolicibacterium</taxon>
    </lineage>
</organism>
<accession>A0A7X5ZAS6</accession>
<dbReference type="AlphaFoldDB" id="A0A7X5ZAS6"/>
<evidence type="ECO:0000313" key="2">
    <source>
        <dbReference type="Proteomes" id="UP000547444"/>
    </source>
</evidence>
<evidence type="ECO:0000313" key="1">
    <source>
        <dbReference type="EMBL" id="NIH93791.1"/>
    </source>
</evidence>
<gene>
    <name evidence="1" type="ORF">FHU31_000747</name>
</gene>
<reference evidence="1 2" key="1">
    <citation type="submission" date="2020-03" db="EMBL/GenBank/DDBJ databases">
        <title>Sequencing the genomes of 1000 actinobacteria strains.</title>
        <authorList>
            <person name="Klenk H.-P."/>
        </authorList>
    </citation>
    <scope>NUCLEOTIDE SEQUENCE [LARGE SCALE GENOMIC DNA]</scope>
    <source>
        <strain evidence="1 2">DSM 44556</strain>
    </source>
</reference>